<dbReference type="InterPro" id="IPR007263">
    <property type="entry name" value="DCC1-like"/>
</dbReference>
<proteinExistence type="predicted"/>
<sequence length="128" mass="14741">MRFLHLLRRIRAAPRHGGRRRHVVPWHAADLPPHLRRRAAEEILLLHPDGRHVWGGVHAIAVLLLASPRPRWWPLGAVLRLPGGRGLAVSLYQWLSRNRSRIPGGRRACRRPVPQWRGMTSAFPTFRP</sequence>
<dbReference type="Pfam" id="PF04134">
    <property type="entry name" value="DCC1-like"/>
    <property type="match status" value="1"/>
</dbReference>
<dbReference type="Proteomes" id="UP001500908">
    <property type="component" value="Unassembled WGS sequence"/>
</dbReference>
<organism evidence="1 2">
    <name type="scientific">Salinactinospora qingdaonensis</name>
    <dbReference type="NCBI Taxonomy" id="702744"/>
    <lineage>
        <taxon>Bacteria</taxon>
        <taxon>Bacillati</taxon>
        <taxon>Actinomycetota</taxon>
        <taxon>Actinomycetes</taxon>
        <taxon>Streptosporangiales</taxon>
        <taxon>Nocardiopsidaceae</taxon>
        <taxon>Salinactinospora</taxon>
    </lineage>
</organism>
<evidence type="ECO:0000313" key="1">
    <source>
        <dbReference type="EMBL" id="GAA3746332.1"/>
    </source>
</evidence>
<dbReference type="EMBL" id="BAABDD010000011">
    <property type="protein sequence ID" value="GAA3746332.1"/>
    <property type="molecule type" value="Genomic_DNA"/>
</dbReference>
<reference evidence="2" key="1">
    <citation type="journal article" date="2019" name="Int. J. Syst. Evol. Microbiol.">
        <title>The Global Catalogue of Microorganisms (GCM) 10K type strain sequencing project: providing services to taxonomists for standard genome sequencing and annotation.</title>
        <authorList>
            <consortium name="The Broad Institute Genomics Platform"/>
            <consortium name="The Broad Institute Genome Sequencing Center for Infectious Disease"/>
            <person name="Wu L."/>
            <person name="Ma J."/>
        </authorList>
    </citation>
    <scope>NUCLEOTIDE SEQUENCE [LARGE SCALE GENOMIC DNA]</scope>
    <source>
        <strain evidence="2">JCM 17137</strain>
    </source>
</reference>
<evidence type="ECO:0008006" key="3">
    <source>
        <dbReference type="Google" id="ProtNLM"/>
    </source>
</evidence>
<gene>
    <name evidence="1" type="ORF">GCM10022402_27300</name>
</gene>
<protein>
    <recommendedName>
        <fullName evidence="3">DUF393 domain-containing protein</fullName>
    </recommendedName>
</protein>
<evidence type="ECO:0000313" key="2">
    <source>
        <dbReference type="Proteomes" id="UP001500908"/>
    </source>
</evidence>
<name>A0ABP7FWV8_9ACTN</name>
<comment type="caution">
    <text evidence="1">The sequence shown here is derived from an EMBL/GenBank/DDBJ whole genome shotgun (WGS) entry which is preliminary data.</text>
</comment>
<keyword evidence="2" id="KW-1185">Reference proteome</keyword>
<accession>A0ABP7FWV8</accession>